<reference evidence="3" key="2">
    <citation type="submission" date="2019-09" db="UniProtKB">
        <authorList>
            <consortium name="WormBaseParasite"/>
        </authorList>
    </citation>
    <scope>IDENTIFICATION</scope>
</reference>
<accession>A0A183GMX6</accession>
<protein>
    <submittedName>
        <fullName evidence="3">NADH dehydrogenase [ubiquinone] 1 beta subcomplex subunit 2, mitochondrial</fullName>
    </submittedName>
</protein>
<sequence>RFRLGKFRKTRFRNSQKLNSPIKSPFGPFQYGRNHSRDPKFKGVPKPLQGDNLGQFMLRRPGHAYEDYSLLFLTGFWFKTFCLTSYYSFTKIEESSAPRDWDYWKKETAAFDFEDLTRKRCGLMENKMV</sequence>
<evidence type="ECO:0000313" key="2">
    <source>
        <dbReference type="Proteomes" id="UP000050761"/>
    </source>
</evidence>
<dbReference type="EMBL" id="UZAH01035775">
    <property type="protein sequence ID" value="VDP42551.1"/>
    <property type="molecule type" value="Genomic_DNA"/>
</dbReference>
<name>A0A183GMX6_HELPZ</name>
<proteinExistence type="predicted"/>
<evidence type="ECO:0000313" key="3">
    <source>
        <dbReference type="WBParaSite" id="HPBE_0002404601-mRNA-1"/>
    </source>
</evidence>
<gene>
    <name evidence="1" type="ORF">HPBE_LOCUS24045</name>
</gene>
<reference evidence="1 2" key="1">
    <citation type="submission" date="2018-11" db="EMBL/GenBank/DDBJ databases">
        <authorList>
            <consortium name="Pathogen Informatics"/>
        </authorList>
    </citation>
    <scope>NUCLEOTIDE SEQUENCE [LARGE SCALE GENOMIC DNA]</scope>
</reference>
<dbReference type="Proteomes" id="UP000050761">
    <property type="component" value="Unassembled WGS sequence"/>
</dbReference>
<organism evidence="2 3">
    <name type="scientific">Heligmosomoides polygyrus</name>
    <name type="common">Parasitic roundworm</name>
    <dbReference type="NCBI Taxonomy" id="6339"/>
    <lineage>
        <taxon>Eukaryota</taxon>
        <taxon>Metazoa</taxon>
        <taxon>Ecdysozoa</taxon>
        <taxon>Nematoda</taxon>
        <taxon>Chromadorea</taxon>
        <taxon>Rhabditida</taxon>
        <taxon>Rhabditina</taxon>
        <taxon>Rhabditomorpha</taxon>
        <taxon>Strongyloidea</taxon>
        <taxon>Heligmosomidae</taxon>
        <taxon>Heligmosomoides</taxon>
    </lineage>
</organism>
<dbReference type="OrthoDB" id="5826678at2759"/>
<keyword evidence="2" id="KW-1185">Reference proteome</keyword>
<evidence type="ECO:0000313" key="1">
    <source>
        <dbReference type="EMBL" id="VDP42551.1"/>
    </source>
</evidence>
<dbReference type="WBParaSite" id="HPBE_0002404601-mRNA-1">
    <property type="protein sequence ID" value="HPBE_0002404601-mRNA-1"/>
    <property type="gene ID" value="HPBE_0002404601"/>
</dbReference>
<accession>A0A3P8DFX3</accession>
<dbReference type="AlphaFoldDB" id="A0A183GMX6"/>